<sequence>GFSNPGGALPQPENVAGGVEEVESFFLVDSS</sequence>
<comment type="caution">
    <text evidence="1">The sequence shown here is derived from an EMBL/GenBank/DDBJ whole genome shotgun (WGS) entry which is preliminary data.</text>
</comment>
<keyword evidence="2" id="KW-1185">Reference proteome</keyword>
<dbReference type="EMBL" id="LXQA010479873">
    <property type="protein sequence ID" value="MCI54468.1"/>
    <property type="molecule type" value="Genomic_DNA"/>
</dbReference>
<protein>
    <submittedName>
        <fullName evidence="1">Uncharacterized protein</fullName>
    </submittedName>
</protein>
<proteinExistence type="predicted"/>
<organism evidence="1 2">
    <name type="scientific">Trifolium medium</name>
    <dbReference type="NCBI Taxonomy" id="97028"/>
    <lineage>
        <taxon>Eukaryota</taxon>
        <taxon>Viridiplantae</taxon>
        <taxon>Streptophyta</taxon>
        <taxon>Embryophyta</taxon>
        <taxon>Tracheophyta</taxon>
        <taxon>Spermatophyta</taxon>
        <taxon>Magnoliopsida</taxon>
        <taxon>eudicotyledons</taxon>
        <taxon>Gunneridae</taxon>
        <taxon>Pentapetalae</taxon>
        <taxon>rosids</taxon>
        <taxon>fabids</taxon>
        <taxon>Fabales</taxon>
        <taxon>Fabaceae</taxon>
        <taxon>Papilionoideae</taxon>
        <taxon>50 kb inversion clade</taxon>
        <taxon>NPAAA clade</taxon>
        <taxon>Hologalegina</taxon>
        <taxon>IRL clade</taxon>
        <taxon>Trifolieae</taxon>
        <taxon>Trifolium</taxon>
    </lineage>
</organism>
<dbReference type="Proteomes" id="UP000265520">
    <property type="component" value="Unassembled WGS sequence"/>
</dbReference>
<evidence type="ECO:0000313" key="2">
    <source>
        <dbReference type="Proteomes" id="UP000265520"/>
    </source>
</evidence>
<dbReference type="AlphaFoldDB" id="A0A392T024"/>
<name>A0A392T024_9FABA</name>
<reference evidence="1 2" key="1">
    <citation type="journal article" date="2018" name="Front. Plant Sci.">
        <title>Red Clover (Trifolium pratense) and Zigzag Clover (T. medium) - A Picture of Genomic Similarities and Differences.</title>
        <authorList>
            <person name="Dluhosova J."/>
            <person name="Istvanek J."/>
            <person name="Nedelnik J."/>
            <person name="Repkova J."/>
        </authorList>
    </citation>
    <scope>NUCLEOTIDE SEQUENCE [LARGE SCALE GENOMIC DNA]</scope>
    <source>
        <strain evidence="2">cv. 10/8</strain>
        <tissue evidence="1">Leaf</tissue>
    </source>
</reference>
<accession>A0A392T024</accession>
<evidence type="ECO:0000313" key="1">
    <source>
        <dbReference type="EMBL" id="MCI54468.1"/>
    </source>
</evidence>
<feature type="non-terminal residue" evidence="1">
    <location>
        <position position="1"/>
    </location>
</feature>